<dbReference type="InterPro" id="IPR016032">
    <property type="entry name" value="Sig_transdc_resp-reg_C-effctor"/>
</dbReference>
<dbReference type="SUPFAM" id="SSF46894">
    <property type="entry name" value="C-terminal effector domain of the bipartite response regulators"/>
    <property type="match status" value="1"/>
</dbReference>
<proteinExistence type="predicted"/>
<dbReference type="GO" id="GO:0003677">
    <property type="term" value="F:DNA binding"/>
    <property type="evidence" value="ECO:0007669"/>
    <property type="project" value="UniProtKB-KW"/>
</dbReference>
<feature type="domain" description="HTH luxR-type" evidence="4">
    <location>
        <begin position="144"/>
        <end position="209"/>
    </location>
</feature>
<accession>A0A4Q9EH02</accession>
<evidence type="ECO:0000313" key="5">
    <source>
        <dbReference type="EMBL" id="TBM23004.1"/>
    </source>
</evidence>
<dbReference type="InterPro" id="IPR036388">
    <property type="entry name" value="WH-like_DNA-bd_sf"/>
</dbReference>
<gene>
    <name evidence="5" type="ORF">EYY89_18020</name>
</gene>
<evidence type="ECO:0000256" key="1">
    <source>
        <dbReference type="ARBA" id="ARBA00023015"/>
    </source>
</evidence>
<evidence type="ECO:0000256" key="3">
    <source>
        <dbReference type="ARBA" id="ARBA00023163"/>
    </source>
</evidence>
<evidence type="ECO:0000313" key="6">
    <source>
        <dbReference type="Proteomes" id="UP000293380"/>
    </source>
</evidence>
<dbReference type="CDD" id="cd06170">
    <property type="entry name" value="LuxR_C_like"/>
    <property type="match status" value="1"/>
</dbReference>
<dbReference type="Proteomes" id="UP000293380">
    <property type="component" value="Unassembled WGS sequence"/>
</dbReference>
<dbReference type="PRINTS" id="PR00038">
    <property type="entry name" value="HTHLUXR"/>
</dbReference>
<dbReference type="Gene3D" id="1.10.10.10">
    <property type="entry name" value="Winged helix-like DNA-binding domain superfamily/Winged helix DNA-binding domain"/>
    <property type="match status" value="1"/>
</dbReference>
<dbReference type="GO" id="GO:0006355">
    <property type="term" value="P:regulation of DNA-templated transcription"/>
    <property type="evidence" value="ECO:0007669"/>
    <property type="project" value="InterPro"/>
</dbReference>
<dbReference type="SMART" id="SM00421">
    <property type="entry name" value="HTH_LUXR"/>
    <property type="match status" value="1"/>
</dbReference>
<reference evidence="5 6" key="1">
    <citation type="submission" date="2019-02" db="EMBL/GenBank/DDBJ databases">
        <title>Comparative genomic analysis of the Hafnia genus genomes.</title>
        <authorList>
            <person name="Zhiqiu Y."/>
            <person name="Chao Y."/>
            <person name="Yuhui D."/>
            <person name="Di H."/>
            <person name="Bin L."/>
        </authorList>
    </citation>
    <scope>NUCLEOTIDE SEQUENCE [LARGE SCALE GENOMIC DNA]</scope>
    <source>
        <strain evidence="5 6">PCM_1194</strain>
    </source>
</reference>
<dbReference type="PROSITE" id="PS50043">
    <property type="entry name" value="HTH_LUXR_2"/>
    <property type="match status" value="1"/>
</dbReference>
<organism evidence="5 6">
    <name type="scientific">Hafnia paralvei</name>
    <dbReference type="NCBI Taxonomy" id="546367"/>
    <lineage>
        <taxon>Bacteria</taxon>
        <taxon>Pseudomonadati</taxon>
        <taxon>Pseudomonadota</taxon>
        <taxon>Gammaproteobacteria</taxon>
        <taxon>Enterobacterales</taxon>
        <taxon>Hafniaceae</taxon>
        <taxon>Hafnia</taxon>
    </lineage>
</organism>
<dbReference type="AlphaFoldDB" id="A0A4Q9EH02"/>
<keyword evidence="2" id="KW-0238">DNA-binding</keyword>
<keyword evidence="3" id="KW-0804">Transcription</keyword>
<protein>
    <submittedName>
        <fullName evidence="5">LuxR family transcriptional regulator</fullName>
    </submittedName>
</protein>
<dbReference type="InterPro" id="IPR000792">
    <property type="entry name" value="Tscrpt_reg_LuxR_C"/>
</dbReference>
<dbReference type="PANTHER" id="PTHR44688">
    <property type="entry name" value="DNA-BINDING TRANSCRIPTIONAL ACTIVATOR DEVR_DOSR"/>
    <property type="match status" value="1"/>
</dbReference>
<name>A0A4Q9EH02_9GAMM</name>
<dbReference type="Pfam" id="PF00196">
    <property type="entry name" value="GerE"/>
    <property type="match status" value="1"/>
</dbReference>
<evidence type="ECO:0000256" key="2">
    <source>
        <dbReference type="ARBA" id="ARBA00023125"/>
    </source>
</evidence>
<keyword evidence="1" id="KW-0805">Transcription regulation</keyword>
<comment type="caution">
    <text evidence="5">The sequence shown here is derived from an EMBL/GenBank/DDBJ whole genome shotgun (WGS) entry which is preliminary data.</text>
</comment>
<sequence length="221" mass="25287">MLCIARGACLVINIYVDDRNEYYKFGLLHFLNEIIGHHTDQEINLLHQEKSLSKADIIIRVFPAGAETLCHPELVGRKLGSLLISIYEGDIQMLKLSSRPHCFDNTMFIHRTERLKILAKKFIYAWAQARVMTERLHGCRRGCRSCSSVELSLQEIKIMSYITYGFTLARVANILGLSVKTVSAHKRRVMRKFNIKSNAELIILCRATLQVTNQSKVCFLS</sequence>
<dbReference type="PANTHER" id="PTHR44688:SF16">
    <property type="entry name" value="DNA-BINDING TRANSCRIPTIONAL ACTIVATOR DEVR_DOSR"/>
    <property type="match status" value="1"/>
</dbReference>
<dbReference type="EMBL" id="SITD01000064">
    <property type="protein sequence ID" value="TBM23004.1"/>
    <property type="molecule type" value="Genomic_DNA"/>
</dbReference>
<evidence type="ECO:0000259" key="4">
    <source>
        <dbReference type="PROSITE" id="PS50043"/>
    </source>
</evidence>